<reference evidence="1" key="1">
    <citation type="submission" date="2020-05" db="EMBL/GenBank/DDBJ databases">
        <title>Large-scale comparative analyses of tick genomes elucidate their genetic diversity and vector capacities.</title>
        <authorList>
            <person name="Jia N."/>
            <person name="Wang J."/>
            <person name="Shi W."/>
            <person name="Du L."/>
            <person name="Sun Y."/>
            <person name="Zhan W."/>
            <person name="Jiang J."/>
            <person name="Wang Q."/>
            <person name="Zhang B."/>
            <person name="Ji P."/>
            <person name="Sakyi L.B."/>
            <person name="Cui X."/>
            <person name="Yuan T."/>
            <person name="Jiang B."/>
            <person name="Yang W."/>
            <person name="Lam T.T.-Y."/>
            <person name="Chang Q."/>
            <person name="Ding S."/>
            <person name="Wang X."/>
            <person name="Zhu J."/>
            <person name="Ruan X."/>
            <person name="Zhao L."/>
            <person name="Wei J."/>
            <person name="Que T."/>
            <person name="Du C."/>
            <person name="Cheng J."/>
            <person name="Dai P."/>
            <person name="Han X."/>
            <person name="Huang E."/>
            <person name="Gao Y."/>
            <person name="Liu J."/>
            <person name="Shao H."/>
            <person name="Ye R."/>
            <person name="Li L."/>
            <person name="Wei W."/>
            <person name="Wang X."/>
            <person name="Wang C."/>
            <person name="Yang T."/>
            <person name="Huo Q."/>
            <person name="Li W."/>
            <person name="Guo W."/>
            <person name="Chen H."/>
            <person name="Zhou L."/>
            <person name="Ni X."/>
            <person name="Tian J."/>
            <person name="Zhou Y."/>
            <person name="Sheng Y."/>
            <person name="Liu T."/>
            <person name="Pan Y."/>
            <person name="Xia L."/>
            <person name="Li J."/>
            <person name="Zhao F."/>
            <person name="Cao W."/>
        </authorList>
    </citation>
    <scope>NUCLEOTIDE SEQUENCE</scope>
    <source>
        <strain evidence="1">Hyas-2018</strain>
    </source>
</reference>
<evidence type="ECO:0000313" key="2">
    <source>
        <dbReference type="Proteomes" id="UP000821845"/>
    </source>
</evidence>
<sequence length="515" mass="56984">MWIDREYIRLRCLHKDQAIYDGLHLVARRRSRPATTGAIQKAQKKHNVVVISVGATSRSDLERNFRYTASFLRHSLEAHELHGYSAVGAGSFASAAAFLGGMTAGEAWARSSGSFYDVLPLLWKEYSKEGHWTLYIEETPSEGAFVDPVDRGFLRKPTDHYPLAIASQMSVPDKAARSLEHDVGMSNDQPSICSGYRLRSKALLNYASDLIRASDGQPFFAFINLKDSSRHGANARVLDKPLKTFLANLKRQNVSVETTVVLLSDIGKSHWDTGIAGDGSGLPFCFVKLAPLLVERYLSVSSSLSVNQHRLTAPYDVHATLKALAALPGELSLQPTRHGQSLLAQIPTNRTCLDASVPKEFCACVEGSHVSSPQVRPETLQVARRALEFVNNATSSLLQLKQYCATFALWRVEYVDENPSPVTSAASTNASPIEKVLMILSTVPRAIFSVRARRIAASIEYGVEGDNKTANDESFHKLEIMDVDRIDRYADDVSKCIKFVNAKVRRYCYCKDIAL</sequence>
<name>A0ACB7T041_HYAAI</name>
<gene>
    <name evidence="1" type="ORF">HPB50_008321</name>
</gene>
<comment type="caution">
    <text evidence="1">The sequence shown here is derived from an EMBL/GenBank/DDBJ whole genome shotgun (WGS) entry which is preliminary data.</text>
</comment>
<evidence type="ECO:0000313" key="1">
    <source>
        <dbReference type="EMBL" id="KAH6938274.1"/>
    </source>
</evidence>
<keyword evidence="2" id="KW-1185">Reference proteome</keyword>
<organism evidence="1 2">
    <name type="scientific">Hyalomma asiaticum</name>
    <name type="common">Tick</name>
    <dbReference type="NCBI Taxonomy" id="266040"/>
    <lineage>
        <taxon>Eukaryota</taxon>
        <taxon>Metazoa</taxon>
        <taxon>Ecdysozoa</taxon>
        <taxon>Arthropoda</taxon>
        <taxon>Chelicerata</taxon>
        <taxon>Arachnida</taxon>
        <taxon>Acari</taxon>
        <taxon>Parasitiformes</taxon>
        <taxon>Ixodida</taxon>
        <taxon>Ixodoidea</taxon>
        <taxon>Ixodidae</taxon>
        <taxon>Hyalomminae</taxon>
        <taxon>Hyalomma</taxon>
    </lineage>
</organism>
<dbReference type="Proteomes" id="UP000821845">
    <property type="component" value="Chromosome 2"/>
</dbReference>
<protein>
    <submittedName>
        <fullName evidence="1">Uncharacterized protein</fullName>
    </submittedName>
</protein>
<accession>A0ACB7T041</accession>
<proteinExistence type="predicted"/>
<dbReference type="EMBL" id="CM023482">
    <property type="protein sequence ID" value="KAH6938274.1"/>
    <property type="molecule type" value="Genomic_DNA"/>
</dbReference>